<organism evidence="1 2">
    <name type="scientific">Smallanthus sonchifolius</name>
    <dbReference type="NCBI Taxonomy" id="185202"/>
    <lineage>
        <taxon>Eukaryota</taxon>
        <taxon>Viridiplantae</taxon>
        <taxon>Streptophyta</taxon>
        <taxon>Embryophyta</taxon>
        <taxon>Tracheophyta</taxon>
        <taxon>Spermatophyta</taxon>
        <taxon>Magnoliopsida</taxon>
        <taxon>eudicotyledons</taxon>
        <taxon>Gunneridae</taxon>
        <taxon>Pentapetalae</taxon>
        <taxon>asterids</taxon>
        <taxon>campanulids</taxon>
        <taxon>Asterales</taxon>
        <taxon>Asteraceae</taxon>
        <taxon>Asteroideae</taxon>
        <taxon>Heliantheae alliance</taxon>
        <taxon>Millerieae</taxon>
        <taxon>Smallanthus</taxon>
    </lineage>
</organism>
<evidence type="ECO:0000313" key="1">
    <source>
        <dbReference type="EMBL" id="KAI3711967.1"/>
    </source>
</evidence>
<comment type="caution">
    <text evidence="1">The sequence shown here is derived from an EMBL/GenBank/DDBJ whole genome shotgun (WGS) entry which is preliminary data.</text>
</comment>
<keyword evidence="2" id="KW-1185">Reference proteome</keyword>
<sequence>MSRPATDLPSFSSSLLDQIYRSIDEQPMVYGESARKKQSRFSGNGNFQNVRDVQRKIAGAENWMTKEVRSAVDFKTSYRRNVNSSSGSSDSGSGGGFSSSEAEFKPSRTGTNRRDEYITEAKQYGFEDFESKHEHEGKLVKKKSRAMKMYSDLKRVKQPISPGGRLATFLNSIFSTGNSKNTKHSSFSGASYGGGSTCSSASSFSRSCLSKTPSTRGKLGDNKNRSVKFVPPSLIVGDDCHRSVYGEESNLNAIKFVKNPSTEEAARNYHKKVECEFDLIKGYNEIDLNYEDGDDDDDAASHTSSDLFELENFSEIGMGSYGDELPVFETTHLNTNLAIVNGFLM</sequence>
<reference evidence="1 2" key="2">
    <citation type="journal article" date="2022" name="Mol. Ecol. Resour.">
        <title>The genomes of chicory, endive, great burdock and yacon provide insights into Asteraceae paleo-polyploidization history and plant inulin production.</title>
        <authorList>
            <person name="Fan W."/>
            <person name="Wang S."/>
            <person name="Wang H."/>
            <person name="Wang A."/>
            <person name="Jiang F."/>
            <person name="Liu H."/>
            <person name="Zhao H."/>
            <person name="Xu D."/>
            <person name="Zhang Y."/>
        </authorList>
    </citation>
    <scope>NUCLEOTIDE SEQUENCE [LARGE SCALE GENOMIC DNA]</scope>
    <source>
        <strain evidence="2">cv. Yunnan</strain>
        <tissue evidence="1">Leaves</tissue>
    </source>
</reference>
<dbReference type="EMBL" id="CM042041">
    <property type="protein sequence ID" value="KAI3711967.1"/>
    <property type="molecule type" value="Genomic_DNA"/>
</dbReference>
<evidence type="ECO:0000313" key="2">
    <source>
        <dbReference type="Proteomes" id="UP001056120"/>
    </source>
</evidence>
<reference evidence="2" key="1">
    <citation type="journal article" date="2022" name="Mol. Ecol. Resour.">
        <title>The genomes of chicory, endive, great burdock and yacon provide insights into Asteraceae palaeo-polyploidization history and plant inulin production.</title>
        <authorList>
            <person name="Fan W."/>
            <person name="Wang S."/>
            <person name="Wang H."/>
            <person name="Wang A."/>
            <person name="Jiang F."/>
            <person name="Liu H."/>
            <person name="Zhao H."/>
            <person name="Xu D."/>
            <person name="Zhang Y."/>
        </authorList>
    </citation>
    <scope>NUCLEOTIDE SEQUENCE [LARGE SCALE GENOMIC DNA]</scope>
    <source>
        <strain evidence="2">cv. Yunnan</strain>
    </source>
</reference>
<proteinExistence type="predicted"/>
<protein>
    <submittedName>
        <fullName evidence="1">Uncharacterized protein</fullName>
    </submittedName>
</protein>
<accession>A0ACB9AP28</accession>
<gene>
    <name evidence="1" type="ORF">L1987_70516</name>
</gene>
<dbReference type="Proteomes" id="UP001056120">
    <property type="component" value="Linkage Group LG24"/>
</dbReference>
<name>A0ACB9AP28_9ASTR</name>